<dbReference type="VEuPathDB" id="FungiDB:ACJ73_01788"/>
<evidence type="ECO:0000313" key="2">
    <source>
        <dbReference type="EMBL" id="OJD26821.1"/>
    </source>
</evidence>
<dbReference type="Proteomes" id="UP000242791">
    <property type="component" value="Unassembled WGS sequence"/>
</dbReference>
<protein>
    <submittedName>
        <fullName evidence="2">Uncharacterized protein</fullName>
    </submittedName>
</protein>
<name>A0A1J9RGQ1_9EURO</name>
<accession>A0A1J9RGQ1</accession>
<comment type="caution">
    <text evidence="2">The sequence shown here is derived from an EMBL/GenBank/DDBJ whole genome shotgun (WGS) entry which is preliminary data.</text>
</comment>
<gene>
    <name evidence="2" type="ORF">ACJ73_01788</name>
</gene>
<keyword evidence="3" id="KW-1185">Reference proteome</keyword>
<evidence type="ECO:0000256" key="1">
    <source>
        <dbReference type="SAM" id="MobiDB-lite"/>
    </source>
</evidence>
<proteinExistence type="predicted"/>
<dbReference type="EMBL" id="LGTZ01000172">
    <property type="protein sequence ID" value="OJD26821.1"/>
    <property type="molecule type" value="Genomic_DNA"/>
</dbReference>
<feature type="region of interest" description="Disordered" evidence="1">
    <location>
        <begin position="1"/>
        <end position="28"/>
    </location>
</feature>
<organism evidence="2 3">
    <name type="scientific">Blastomyces percursus</name>
    <dbReference type="NCBI Taxonomy" id="1658174"/>
    <lineage>
        <taxon>Eukaryota</taxon>
        <taxon>Fungi</taxon>
        <taxon>Dikarya</taxon>
        <taxon>Ascomycota</taxon>
        <taxon>Pezizomycotina</taxon>
        <taxon>Eurotiomycetes</taxon>
        <taxon>Eurotiomycetidae</taxon>
        <taxon>Onygenales</taxon>
        <taxon>Ajellomycetaceae</taxon>
        <taxon>Blastomyces</taxon>
    </lineage>
</organism>
<dbReference type="AlphaFoldDB" id="A0A1J9RGQ1"/>
<sequence length="115" mass="12242">MATAAAELPMNPPTTPLIMPMRPGDMEESSAISVPSHIIRASAICEQEEKGAEVVGLGHGISDSSESASRPDCLIELDMWKARDRGLSGVVYPSDNTSVGRSFPEVMVTEKVALE</sequence>
<evidence type="ECO:0000313" key="3">
    <source>
        <dbReference type="Proteomes" id="UP000242791"/>
    </source>
</evidence>
<reference evidence="2 3" key="1">
    <citation type="submission" date="2015-08" db="EMBL/GenBank/DDBJ databases">
        <title>Emmonsia species relationships and genome sequence.</title>
        <authorList>
            <person name="Cuomo C.A."/>
            <person name="Schwartz I.S."/>
            <person name="Kenyon C."/>
            <person name="De Hoog G.S."/>
            <person name="Govender N.P."/>
            <person name="Botha A."/>
            <person name="Moreno L."/>
            <person name="De Vries M."/>
            <person name="Munoz J.F."/>
            <person name="Stielow J.B."/>
        </authorList>
    </citation>
    <scope>NUCLEOTIDE SEQUENCE [LARGE SCALE GENOMIC DNA]</scope>
    <source>
        <strain evidence="2 3">EI222</strain>
    </source>
</reference>